<reference evidence="1 2" key="1">
    <citation type="journal article" date="2017" name="Nat. Ecol. Evol.">
        <title>Scallop genome provides insights into evolution of bilaterian karyotype and development.</title>
        <authorList>
            <person name="Wang S."/>
            <person name="Zhang J."/>
            <person name="Jiao W."/>
            <person name="Li J."/>
            <person name="Xun X."/>
            <person name="Sun Y."/>
            <person name="Guo X."/>
            <person name="Huan P."/>
            <person name="Dong B."/>
            <person name="Zhang L."/>
            <person name="Hu X."/>
            <person name="Sun X."/>
            <person name="Wang J."/>
            <person name="Zhao C."/>
            <person name="Wang Y."/>
            <person name="Wang D."/>
            <person name="Huang X."/>
            <person name="Wang R."/>
            <person name="Lv J."/>
            <person name="Li Y."/>
            <person name="Zhang Z."/>
            <person name="Liu B."/>
            <person name="Lu W."/>
            <person name="Hui Y."/>
            <person name="Liang J."/>
            <person name="Zhou Z."/>
            <person name="Hou R."/>
            <person name="Li X."/>
            <person name="Liu Y."/>
            <person name="Li H."/>
            <person name="Ning X."/>
            <person name="Lin Y."/>
            <person name="Zhao L."/>
            <person name="Xing Q."/>
            <person name="Dou J."/>
            <person name="Li Y."/>
            <person name="Mao J."/>
            <person name="Guo H."/>
            <person name="Dou H."/>
            <person name="Li T."/>
            <person name="Mu C."/>
            <person name="Jiang W."/>
            <person name="Fu Q."/>
            <person name="Fu X."/>
            <person name="Miao Y."/>
            <person name="Liu J."/>
            <person name="Yu Q."/>
            <person name="Li R."/>
            <person name="Liao H."/>
            <person name="Li X."/>
            <person name="Kong Y."/>
            <person name="Jiang Z."/>
            <person name="Chourrout D."/>
            <person name="Li R."/>
            <person name="Bao Z."/>
        </authorList>
    </citation>
    <scope>NUCLEOTIDE SEQUENCE [LARGE SCALE GENOMIC DNA]</scope>
    <source>
        <strain evidence="1 2">PY_sf001</strain>
    </source>
</reference>
<dbReference type="OrthoDB" id="6124221at2759"/>
<protein>
    <recommendedName>
        <fullName evidence="3">DZIP3-like HEPN domain-containing protein</fullName>
    </recommendedName>
</protein>
<evidence type="ECO:0000313" key="1">
    <source>
        <dbReference type="EMBL" id="OWF51597.1"/>
    </source>
</evidence>
<comment type="caution">
    <text evidence="1">The sequence shown here is derived from an EMBL/GenBank/DDBJ whole genome shotgun (WGS) entry which is preliminary data.</text>
</comment>
<accession>A0A210QS62</accession>
<dbReference type="EMBL" id="NEDP02002202">
    <property type="protein sequence ID" value="OWF51597.1"/>
    <property type="molecule type" value="Genomic_DNA"/>
</dbReference>
<proteinExistence type="predicted"/>
<gene>
    <name evidence="1" type="ORF">KP79_PYT04614</name>
</gene>
<organism evidence="1 2">
    <name type="scientific">Mizuhopecten yessoensis</name>
    <name type="common">Japanese scallop</name>
    <name type="synonym">Patinopecten yessoensis</name>
    <dbReference type="NCBI Taxonomy" id="6573"/>
    <lineage>
        <taxon>Eukaryota</taxon>
        <taxon>Metazoa</taxon>
        <taxon>Spiralia</taxon>
        <taxon>Lophotrochozoa</taxon>
        <taxon>Mollusca</taxon>
        <taxon>Bivalvia</taxon>
        <taxon>Autobranchia</taxon>
        <taxon>Pteriomorphia</taxon>
        <taxon>Pectinida</taxon>
        <taxon>Pectinoidea</taxon>
        <taxon>Pectinidae</taxon>
        <taxon>Mizuhopecten</taxon>
    </lineage>
</organism>
<name>A0A210QS62_MIZYE</name>
<keyword evidence="2" id="KW-1185">Reference proteome</keyword>
<dbReference type="AlphaFoldDB" id="A0A210QS62"/>
<evidence type="ECO:0000313" key="2">
    <source>
        <dbReference type="Proteomes" id="UP000242188"/>
    </source>
</evidence>
<sequence length="237" mass="27364">MSTTTEHYNLLKLVILVMEYGTKVLKEKVKSELSKGYKTFQDLVKASRHDLIHLHELKRCCACTSYPTARHSAISYKQLALLLDNDRGQACTRPNNDRDQLCTCGFKEKMNISENDMDITLLSCFLLNIIKQDDTVRKLIKNLRDKRNNLFHLISAKVPMEEFETKFQDIAHIINEIAKGFDTELFVTFRSQMIDLESSACSPQQLHCAMELVRRFKMSKINNAFISNEAVTRTVIH</sequence>
<dbReference type="Proteomes" id="UP000242188">
    <property type="component" value="Unassembled WGS sequence"/>
</dbReference>
<evidence type="ECO:0008006" key="3">
    <source>
        <dbReference type="Google" id="ProtNLM"/>
    </source>
</evidence>